<evidence type="ECO:0000313" key="1">
    <source>
        <dbReference type="EMBL" id="GGE29106.1"/>
    </source>
</evidence>
<dbReference type="EMBL" id="BMHQ01000020">
    <property type="protein sequence ID" value="GGE29106.1"/>
    <property type="molecule type" value="Genomic_DNA"/>
</dbReference>
<comment type="caution">
    <text evidence="1">The sequence shown here is derived from an EMBL/GenBank/DDBJ whole genome shotgun (WGS) entry which is preliminary data.</text>
</comment>
<dbReference type="AlphaFoldDB" id="A0A8J2VJK1"/>
<dbReference type="RefSeq" id="WP_188649074.1">
    <property type="nucleotide sequence ID" value="NZ_BMHQ01000020.1"/>
</dbReference>
<reference evidence="1" key="1">
    <citation type="journal article" date="2014" name="Int. J. Syst. Evol. Microbiol.">
        <title>Complete genome sequence of Corynebacterium casei LMG S-19264T (=DSM 44701T), isolated from a smear-ripened cheese.</title>
        <authorList>
            <consortium name="US DOE Joint Genome Institute (JGI-PGF)"/>
            <person name="Walter F."/>
            <person name="Albersmeier A."/>
            <person name="Kalinowski J."/>
            <person name="Ruckert C."/>
        </authorList>
    </citation>
    <scope>NUCLEOTIDE SEQUENCE</scope>
    <source>
        <strain evidence="1">CGMCC 1.15179</strain>
    </source>
</reference>
<keyword evidence="2" id="KW-1185">Reference proteome</keyword>
<evidence type="ECO:0000313" key="2">
    <source>
        <dbReference type="Proteomes" id="UP000625210"/>
    </source>
</evidence>
<name>A0A8J2VJK1_9BACL</name>
<sequence length="65" mass="7565">MGEEVADDRSYMEDVYLSMLNGWKTHLITGRLDIFVDDHGSDNERQIRSEIQEAIANIRQLISLR</sequence>
<protein>
    <submittedName>
        <fullName evidence="1">Uncharacterized protein</fullName>
    </submittedName>
</protein>
<organism evidence="1 2">
    <name type="scientific">Marinithermofilum abyssi</name>
    <dbReference type="NCBI Taxonomy" id="1571185"/>
    <lineage>
        <taxon>Bacteria</taxon>
        <taxon>Bacillati</taxon>
        <taxon>Bacillota</taxon>
        <taxon>Bacilli</taxon>
        <taxon>Bacillales</taxon>
        <taxon>Thermoactinomycetaceae</taxon>
        <taxon>Marinithermofilum</taxon>
    </lineage>
</organism>
<proteinExistence type="predicted"/>
<accession>A0A8J2VJK1</accession>
<gene>
    <name evidence="1" type="ORF">GCM10011571_34050</name>
</gene>
<reference evidence="1" key="2">
    <citation type="submission" date="2020-09" db="EMBL/GenBank/DDBJ databases">
        <authorList>
            <person name="Sun Q."/>
            <person name="Zhou Y."/>
        </authorList>
    </citation>
    <scope>NUCLEOTIDE SEQUENCE</scope>
    <source>
        <strain evidence="1">CGMCC 1.15179</strain>
    </source>
</reference>
<dbReference type="Proteomes" id="UP000625210">
    <property type="component" value="Unassembled WGS sequence"/>
</dbReference>